<gene>
    <name evidence="1" type="ORF">MRB53_035090</name>
</gene>
<comment type="caution">
    <text evidence="1">The sequence shown here is derived from an EMBL/GenBank/DDBJ whole genome shotgun (WGS) entry which is preliminary data.</text>
</comment>
<evidence type="ECO:0000313" key="1">
    <source>
        <dbReference type="EMBL" id="KAJ8615718.1"/>
    </source>
</evidence>
<dbReference type="EMBL" id="CM056820">
    <property type="protein sequence ID" value="KAJ8615718.1"/>
    <property type="molecule type" value="Genomic_DNA"/>
</dbReference>
<proteinExistence type="predicted"/>
<organism evidence="1 2">
    <name type="scientific">Persea americana</name>
    <name type="common">Avocado</name>
    <dbReference type="NCBI Taxonomy" id="3435"/>
    <lineage>
        <taxon>Eukaryota</taxon>
        <taxon>Viridiplantae</taxon>
        <taxon>Streptophyta</taxon>
        <taxon>Embryophyta</taxon>
        <taxon>Tracheophyta</taxon>
        <taxon>Spermatophyta</taxon>
        <taxon>Magnoliopsida</taxon>
        <taxon>Magnoliidae</taxon>
        <taxon>Laurales</taxon>
        <taxon>Lauraceae</taxon>
        <taxon>Persea</taxon>
    </lineage>
</organism>
<keyword evidence="2" id="KW-1185">Reference proteome</keyword>
<sequence length="344" mass="39609">MKPRLGMHFDYLDEAYNFYNAYGKLAGFSIRKESSNRGKDGEVVWKLFVCSKEGKTDEKHWIGKELVQRCQMETRFDCKAKLQVKLDKSSGYVVSMFVHQHSHALATPSKRFMLRSHREVPESKRQLINIYDAANVQSKQQIQVFASQSGGLDKIGFTDMDARNHRRDEKEKKRGLDEIEREVLWKKDEKHAYCSCKKFEFEGIPCCHVLSILRRGSILILPERYILKRWTKGVTKDVFVDVMESGESEGVNPYLARHSHLSCMFAGLIDIASQSKDGIEFLISGYTELEMKLRQMMLNNRSNSSIDKGKALVDSNVVEYNEPAHVVTKGRAKRLKSLKEKAIK</sequence>
<name>A0ACC2K495_PERAE</name>
<accession>A0ACC2K495</accession>
<dbReference type="Proteomes" id="UP001234297">
    <property type="component" value="Chromosome 12"/>
</dbReference>
<evidence type="ECO:0000313" key="2">
    <source>
        <dbReference type="Proteomes" id="UP001234297"/>
    </source>
</evidence>
<reference evidence="1 2" key="1">
    <citation type="journal article" date="2022" name="Hortic Res">
        <title>A haplotype resolved chromosomal level avocado genome allows analysis of novel avocado genes.</title>
        <authorList>
            <person name="Nath O."/>
            <person name="Fletcher S.J."/>
            <person name="Hayward A."/>
            <person name="Shaw L.M."/>
            <person name="Masouleh A.K."/>
            <person name="Furtado A."/>
            <person name="Henry R.J."/>
            <person name="Mitter N."/>
        </authorList>
    </citation>
    <scope>NUCLEOTIDE SEQUENCE [LARGE SCALE GENOMIC DNA]</scope>
    <source>
        <strain evidence="2">cv. Hass</strain>
    </source>
</reference>
<protein>
    <submittedName>
        <fullName evidence="1">Uncharacterized protein</fullName>
    </submittedName>
</protein>